<evidence type="ECO:0000256" key="1">
    <source>
        <dbReference type="ARBA" id="ARBA00003456"/>
    </source>
</evidence>
<evidence type="ECO:0000256" key="4">
    <source>
        <dbReference type="ARBA" id="ARBA00022448"/>
    </source>
</evidence>
<evidence type="ECO:0000313" key="12">
    <source>
        <dbReference type="Proteomes" id="UP000431269"/>
    </source>
</evidence>
<evidence type="ECO:0000256" key="3">
    <source>
        <dbReference type="ARBA" id="ARBA00007681"/>
    </source>
</evidence>
<dbReference type="GO" id="GO:0045259">
    <property type="term" value="C:proton-transporting ATP synthase complex"/>
    <property type="evidence" value="ECO:0007669"/>
    <property type="project" value="UniProtKB-KW"/>
</dbReference>
<evidence type="ECO:0000256" key="5">
    <source>
        <dbReference type="ARBA" id="ARBA00022781"/>
    </source>
</evidence>
<protein>
    <recommendedName>
        <fullName evidence="10">ATP synthase gamma chain</fullName>
    </recommendedName>
    <alternativeName>
        <fullName evidence="10">ATP synthase F1 sector gamma subunit</fullName>
    </alternativeName>
    <alternativeName>
        <fullName evidence="10">F-ATPase gamma subunit</fullName>
    </alternativeName>
</protein>
<keyword evidence="4 10" id="KW-0813">Transport</keyword>
<dbReference type="KEGG" id="tsv:DSM104635_03765"/>
<dbReference type="AlphaFoldDB" id="A0A6I6MNH3"/>
<proteinExistence type="inferred from homology"/>
<keyword evidence="8 10" id="KW-0139">CF(1)</keyword>
<dbReference type="PANTHER" id="PTHR11693">
    <property type="entry name" value="ATP SYNTHASE GAMMA CHAIN"/>
    <property type="match status" value="1"/>
</dbReference>
<dbReference type="GO" id="GO:0005524">
    <property type="term" value="F:ATP binding"/>
    <property type="evidence" value="ECO:0007669"/>
    <property type="project" value="UniProtKB-UniRule"/>
</dbReference>
<dbReference type="InterPro" id="IPR035968">
    <property type="entry name" value="ATP_synth_F1_ATPase_gsu"/>
</dbReference>
<keyword evidence="10" id="KW-1003">Cell membrane</keyword>
<dbReference type="EMBL" id="CP047045">
    <property type="protein sequence ID" value="QGZ96900.1"/>
    <property type="molecule type" value="Genomic_DNA"/>
</dbReference>
<dbReference type="InterPro" id="IPR000131">
    <property type="entry name" value="ATP_synth_F1_gsu"/>
</dbReference>
<keyword evidence="5 10" id="KW-0375">Hydrogen ion transport</keyword>
<keyword evidence="7 10" id="KW-0472">Membrane</keyword>
<evidence type="ECO:0000313" key="11">
    <source>
        <dbReference type="EMBL" id="QGZ96900.1"/>
    </source>
</evidence>
<comment type="similarity">
    <text evidence="3 10">Belongs to the ATPase gamma chain family.</text>
</comment>
<dbReference type="Gene3D" id="1.10.287.80">
    <property type="entry name" value="ATP synthase, gamma subunit, helix hairpin domain"/>
    <property type="match status" value="1"/>
</dbReference>
<dbReference type="PROSITE" id="PS00153">
    <property type="entry name" value="ATPASE_GAMMA"/>
    <property type="match status" value="1"/>
</dbReference>
<dbReference type="FunFam" id="1.10.287.80:FF:000001">
    <property type="entry name" value="ATP synthase gamma chain"/>
    <property type="match status" value="1"/>
</dbReference>
<evidence type="ECO:0000256" key="2">
    <source>
        <dbReference type="ARBA" id="ARBA00004170"/>
    </source>
</evidence>
<dbReference type="CDD" id="cd12151">
    <property type="entry name" value="F1-ATPase_gamma"/>
    <property type="match status" value="1"/>
</dbReference>
<evidence type="ECO:0000256" key="6">
    <source>
        <dbReference type="ARBA" id="ARBA00023065"/>
    </source>
</evidence>
<accession>A0A6I6MNH3</accession>
<evidence type="ECO:0000256" key="10">
    <source>
        <dbReference type="HAMAP-Rule" id="MF_00815"/>
    </source>
</evidence>
<keyword evidence="9 10" id="KW-0066">ATP synthesis</keyword>
<dbReference type="PRINTS" id="PR00126">
    <property type="entry name" value="ATPASEGAMMA"/>
</dbReference>
<dbReference type="InterPro" id="IPR023632">
    <property type="entry name" value="ATP_synth_F1_gsu_CS"/>
</dbReference>
<comment type="function">
    <text evidence="1 10">Produces ATP from ADP in the presence of a proton gradient across the membrane. The gamma chain is believed to be important in regulating ATPase activity and the flow of protons through the CF(0) complex.</text>
</comment>
<keyword evidence="12" id="KW-1185">Reference proteome</keyword>
<evidence type="ECO:0000256" key="7">
    <source>
        <dbReference type="ARBA" id="ARBA00023136"/>
    </source>
</evidence>
<dbReference type="NCBIfam" id="TIGR01146">
    <property type="entry name" value="ATPsyn_F1gamma"/>
    <property type="match status" value="1"/>
</dbReference>
<dbReference type="PIRSF" id="PIRSF039089">
    <property type="entry name" value="ATP_synthase_gamma"/>
    <property type="match status" value="1"/>
</dbReference>
<dbReference type="GO" id="GO:0042777">
    <property type="term" value="P:proton motive force-driven plasma membrane ATP synthesis"/>
    <property type="evidence" value="ECO:0007669"/>
    <property type="project" value="UniProtKB-UniRule"/>
</dbReference>
<dbReference type="Gene3D" id="3.40.1380.10">
    <property type="match status" value="1"/>
</dbReference>
<dbReference type="HAMAP" id="MF_00815">
    <property type="entry name" value="ATP_synth_gamma_bact"/>
    <property type="match status" value="1"/>
</dbReference>
<dbReference type="NCBIfam" id="NF004146">
    <property type="entry name" value="PRK05621.1-4"/>
    <property type="match status" value="1"/>
</dbReference>
<dbReference type="RefSeq" id="WP_158767665.1">
    <property type="nucleotide sequence ID" value="NZ_CP047045.1"/>
</dbReference>
<dbReference type="Pfam" id="PF00231">
    <property type="entry name" value="ATP-synt"/>
    <property type="match status" value="1"/>
</dbReference>
<name>A0A6I6MNH3_9CAUL</name>
<sequence>MPSLKEFRNRIASVKSTQKITKAMQMVAAAKLKRAQSQAEAARPYAERMARVIANLASAVSGDSAPMLLRGTGKDQVHLLVVMTSERGLCGGFNTQIVRAARERINELLAAGKTVKILAVGKKGRDQLRRLHGEKIVRYVDLSAFKNIGADASHLVGEAILELFAAGEFDVATLFFSRFKSVISQVPTATQLIPARAPEGVTPPDLKGAVYEYEPSEEEILEALLPQYLNGQILQALLENQAGFYGAQMSAMDSATRNAGDLIKKLTLRYNRQRQANITKELIEIISGAEAL</sequence>
<organism evidence="11 12">
    <name type="scientific">Terricaulis silvestris</name>
    <dbReference type="NCBI Taxonomy" id="2686094"/>
    <lineage>
        <taxon>Bacteria</taxon>
        <taxon>Pseudomonadati</taxon>
        <taxon>Pseudomonadota</taxon>
        <taxon>Alphaproteobacteria</taxon>
        <taxon>Caulobacterales</taxon>
        <taxon>Caulobacteraceae</taxon>
        <taxon>Terricaulis</taxon>
    </lineage>
</organism>
<reference evidence="12" key="1">
    <citation type="submission" date="2019-12" db="EMBL/GenBank/DDBJ databases">
        <title>Complete genome of Terracaulis silvestris 0127_4.</title>
        <authorList>
            <person name="Vieira S."/>
            <person name="Riedel T."/>
            <person name="Sproer C."/>
            <person name="Pascual J."/>
            <person name="Boedeker C."/>
            <person name="Overmann J."/>
        </authorList>
    </citation>
    <scope>NUCLEOTIDE SEQUENCE [LARGE SCALE GENOMIC DNA]</scope>
    <source>
        <strain evidence="12">0127_4</strain>
    </source>
</reference>
<dbReference type="GO" id="GO:0046933">
    <property type="term" value="F:proton-transporting ATP synthase activity, rotational mechanism"/>
    <property type="evidence" value="ECO:0007669"/>
    <property type="project" value="UniProtKB-UniRule"/>
</dbReference>
<gene>
    <name evidence="10 11" type="primary">atpG</name>
    <name evidence="11" type="ORF">DSM104635_03765</name>
</gene>
<dbReference type="PANTHER" id="PTHR11693:SF22">
    <property type="entry name" value="ATP SYNTHASE SUBUNIT GAMMA, MITOCHONDRIAL"/>
    <property type="match status" value="1"/>
</dbReference>
<dbReference type="SUPFAM" id="SSF52943">
    <property type="entry name" value="ATP synthase (F1-ATPase), gamma subunit"/>
    <property type="match status" value="1"/>
</dbReference>
<keyword evidence="6 10" id="KW-0406">Ion transport</keyword>
<dbReference type="Proteomes" id="UP000431269">
    <property type="component" value="Chromosome"/>
</dbReference>
<comment type="subunit">
    <text evidence="10">F-type ATPases have 2 components, CF(1) - the catalytic core - and CF(0) - the membrane proton channel. CF(1) has five subunits: alpha(3), beta(3), gamma(1), delta(1), epsilon(1). CF(0) has three main subunits: a, b and c.</text>
</comment>
<evidence type="ECO:0000256" key="9">
    <source>
        <dbReference type="ARBA" id="ARBA00023310"/>
    </source>
</evidence>
<evidence type="ECO:0000256" key="8">
    <source>
        <dbReference type="ARBA" id="ARBA00023196"/>
    </source>
</evidence>
<dbReference type="GO" id="GO:0005886">
    <property type="term" value="C:plasma membrane"/>
    <property type="evidence" value="ECO:0007669"/>
    <property type="project" value="UniProtKB-SubCell"/>
</dbReference>
<comment type="subcellular location">
    <subcellularLocation>
        <location evidence="10">Cell membrane</location>
        <topology evidence="10">Peripheral membrane protein</topology>
    </subcellularLocation>
    <subcellularLocation>
        <location evidence="2">Membrane</location>
        <topology evidence="2">Peripheral membrane protein</topology>
    </subcellularLocation>
</comment>